<reference evidence="2" key="1">
    <citation type="journal article" date="2015" name="Nature">
        <title>Complex archaea that bridge the gap between prokaryotes and eukaryotes.</title>
        <authorList>
            <person name="Spang A."/>
            <person name="Saw J.H."/>
            <person name="Jorgensen S.L."/>
            <person name="Zaremba-Niedzwiedzka K."/>
            <person name="Martijn J."/>
            <person name="Lind A.E."/>
            <person name="van Eijk R."/>
            <person name="Schleper C."/>
            <person name="Guy L."/>
            <person name="Ettema T.J."/>
        </authorList>
    </citation>
    <scope>NUCLEOTIDE SEQUENCE</scope>
</reference>
<comment type="similarity">
    <text evidence="1">Belongs to the short-chain dehydrogenases/reductases (SDR) family.</text>
</comment>
<dbReference type="Pfam" id="PF13561">
    <property type="entry name" value="adh_short_C2"/>
    <property type="match status" value="1"/>
</dbReference>
<dbReference type="SUPFAM" id="SSF51735">
    <property type="entry name" value="NAD(P)-binding Rossmann-fold domains"/>
    <property type="match status" value="1"/>
</dbReference>
<evidence type="ECO:0000256" key="1">
    <source>
        <dbReference type="ARBA" id="ARBA00006484"/>
    </source>
</evidence>
<dbReference type="InterPro" id="IPR002347">
    <property type="entry name" value="SDR_fam"/>
</dbReference>
<dbReference type="Gene3D" id="3.40.50.720">
    <property type="entry name" value="NAD(P)-binding Rossmann-like Domain"/>
    <property type="match status" value="1"/>
</dbReference>
<dbReference type="AlphaFoldDB" id="A0A0F9H5U0"/>
<proteinExistence type="inferred from homology"/>
<dbReference type="PANTHER" id="PTHR42879">
    <property type="entry name" value="3-OXOACYL-(ACYL-CARRIER-PROTEIN) REDUCTASE"/>
    <property type="match status" value="1"/>
</dbReference>
<dbReference type="FunFam" id="3.40.50.720:FF:000084">
    <property type="entry name" value="Short-chain dehydrogenase reductase"/>
    <property type="match status" value="1"/>
</dbReference>
<organism evidence="2">
    <name type="scientific">marine sediment metagenome</name>
    <dbReference type="NCBI Taxonomy" id="412755"/>
    <lineage>
        <taxon>unclassified sequences</taxon>
        <taxon>metagenomes</taxon>
        <taxon>ecological metagenomes</taxon>
    </lineage>
</organism>
<gene>
    <name evidence="2" type="ORF">LCGC14_1743900</name>
</gene>
<dbReference type="InterPro" id="IPR036291">
    <property type="entry name" value="NAD(P)-bd_dom_sf"/>
</dbReference>
<accession>A0A0F9H5U0</accession>
<dbReference type="PRINTS" id="PR00081">
    <property type="entry name" value="GDHRDH"/>
</dbReference>
<dbReference type="InterPro" id="IPR050259">
    <property type="entry name" value="SDR"/>
</dbReference>
<dbReference type="EMBL" id="LAZR01015991">
    <property type="protein sequence ID" value="KKM06449.1"/>
    <property type="molecule type" value="Genomic_DNA"/>
</dbReference>
<name>A0A0F9H5U0_9ZZZZ</name>
<protein>
    <recommendedName>
        <fullName evidence="3">3-oxoacyl-[acyl-carrier-protein] reductase</fullName>
    </recommendedName>
</protein>
<sequence length="249" mass="27260">MKLEGKVAIVTGASSDKGSAICELLASEGASVTINYLKKKDEAELVLKKIEDSGGMAMIRQTDVTLKEGVDDMVKETIKKFGSVDILVNNVHSTIRRKSFEETKWNEYEENLKGTIKGAYNCSQAVIGKMKTRKWGRIINILDNIVNEPVKGYSSYTTAQSALIGFTRSLAVDLGAYGITVNLINAGFTLSKRMPHAPPHVQEAIAQQTPLQRLTLPIDIAKAVLFYASDWSDFVTGNCLIVDGGKVMR</sequence>
<dbReference type="PANTHER" id="PTHR42879:SF2">
    <property type="entry name" value="3-OXOACYL-[ACYL-CARRIER-PROTEIN] REDUCTASE FABG"/>
    <property type="match status" value="1"/>
</dbReference>
<evidence type="ECO:0008006" key="3">
    <source>
        <dbReference type="Google" id="ProtNLM"/>
    </source>
</evidence>
<evidence type="ECO:0000313" key="2">
    <source>
        <dbReference type="EMBL" id="KKM06449.1"/>
    </source>
</evidence>
<comment type="caution">
    <text evidence="2">The sequence shown here is derived from an EMBL/GenBank/DDBJ whole genome shotgun (WGS) entry which is preliminary data.</text>
</comment>
<dbReference type="PRINTS" id="PR00080">
    <property type="entry name" value="SDRFAMILY"/>
</dbReference>